<evidence type="ECO:0000256" key="5">
    <source>
        <dbReference type="ARBA" id="ARBA00023136"/>
    </source>
</evidence>
<feature type="transmembrane region" description="Helical" evidence="6">
    <location>
        <begin position="213"/>
        <end position="237"/>
    </location>
</feature>
<dbReference type="GO" id="GO:0005886">
    <property type="term" value="C:plasma membrane"/>
    <property type="evidence" value="ECO:0007669"/>
    <property type="project" value="UniProtKB-SubCell"/>
</dbReference>
<feature type="transmembrane region" description="Helical" evidence="6">
    <location>
        <begin position="32"/>
        <end position="56"/>
    </location>
</feature>
<evidence type="ECO:0000256" key="3">
    <source>
        <dbReference type="ARBA" id="ARBA00022692"/>
    </source>
</evidence>
<feature type="transmembrane region" description="Helical" evidence="6">
    <location>
        <begin position="324"/>
        <end position="349"/>
    </location>
</feature>
<dbReference type="GeneID" id="68866084"/>
<dbReference type="KEGG" id="scas:SACC_13530"/>
<feature type="transmembrane region" description="Helical" evidence="6">
    <location>
        <begin position="7"/>
        <end position="26"/>
    </location>
</feature>
<accession>A0AAQ4CRA5</accession>
<reference evidence="7 8" key="1">
    <citation type="journal article" date="2022" name="Microbiol. Resour. Announc.">
        <title>Complete Genome Sequence of the Hyperthermophilic and Acidophilic Archaeon Saccharolobus caldissimus Strain HS-3T.</title>
        <authorList>
            <person name="Sakai H.D."/>
            <person name="Kurosawa N."/>
        </authorList>
    </citation>
    <scope>NUCLEOTIDE SEQUENCE [LARGE SCALE GENOMIC DNA]</scope>
    <source>
        <strain evidence="7 8">JCM32116</strain>
    </source>
</reference>
<keyword evidence="2" id="KW-1003">Cell membrane</keyword>
<keyword evidence="5 6" id="KW-0472">Membrane</keyword>
<dbReference type="AlphaFoldDB" id="A0AAQ4CRA5"/>
<dbReference type="Proteomes" id="UP001319921">
    <property type="component" value="Chromosome"/>
</dbReference>
<evidence type="ECO:0000256" key="6">
    <source>
        <dbReference type="SAM" id="Phobius"/>
    </source>
</evidence>
<dbReference type="Gene3D" id="1.20.1250.20">
    <property type="entry name" value="MFS general substrate transporter like domains"/>
    <property type="match status" value="1"/>
</dbReference>
<evidence type="ECO:0000313" key="8">
    <source>
        <dbReference type="Proteomes" id="UP001319921"/>
    </source>
</evidence>
<gene>
    <name evidence="7" type="ORF">SACC_13530</name>
</gene>
<protein>
    <recommendedName>
        <fullName evidence="9">MFS transporter</fullName>
    </recommendedName>
</protein>
<name>A0AAQ4CRA5_9CREN</name>
<keyword evidence="3 6" id="KW-0812">Transmembrane</keyword>
<evidence type="ECO:0000256" key="1">
    <source>
        <dbReference type="ARBA" id="ARBA00004651"/>
    </source>
</evidence>
<dbReference type="PANTHER" id="PTHR23513:SF6">
    <property type="entry name" value="MAJOR FACILITATOR SUPERFAMILY ASSOCIATED DOMAIN-CONTAINING PROTEIN"/>
    <property type="match status" value="1"/>
</dbReference>
<evidence type="ECO:0000256" key="4">
    <source>
        <dbReference type="ARBA" id="ARBA00022989"/>
    </source>
</evidence>
<organism evidence="7 8">
    <name type="scientific">Saccharolobus caldissimus</name>
    <dbReference type="NCBI Taxonomy" id="1702097"/>
    <lineage>
        <taxon>Archaea</taxon>
        <taxon>Thermoproteota</taxon>
        <taxon>Thermoprotei</taxon>
        <taxon>Sulfolobales</taxon>
        <taxon>Sulfolobaceae</taxon>
        <taxon>Saccharolobus</taxon>
    </lineage>
</organism>
<feature type="transmembrane region" description="Helical" evidence="6">
    <location>
        <begin position="243"/>
        <end position="262"/>
    </location>
</feature>
<comment type="subcellular location">
    <subcellularLocation>
        <location evidence="1">Cell membrane</location>
        <topology evidence="1">Multi-pass membrane protein</topology>
    </subcellularLocation>
</comment>
<sequence length="384" mass="43295">MPSPFHYSNFTKFTIFSAFAGYSFIINELTTYWLFLLLFHTQLILFGLGVVARPLIRVFVSYFTGFLSDKYNRAKLFYMTRGTAAALLFPLALAFVLKDISLIFILYYLRVFIVELSNTIGYVAYYASVPEEVRPKAILYIRIISMGSRLAGGASWFFLYQLLHAYNLMLVGFLGIIGLVFLRGFAIGGGSKRVRLTTGINIFRKDERVRGIILTYSVTDALTYSINYLLPLLVVVLHGTDQIYGLTQVFYYTIFIIASLIMTKLHNGTKIMVMYILSGFLLYLVLLYPSPYVLLISLSLDSFGSGIVENFVMATITQSVGNEFLGSVLGLDTFVTSITEIGIIFLAEYLISINVMYYVIMGVIGMSGVLIAWLLHPKLREIKL</sequence>
<dbReference type="EMBL" id="AP025226">
    <property type="protein sequence ID" value="BDB98336.1"/>
    <property type="molecule type" value="Genomic_DNA"/>
</dbReference>
<evidence type="ECO:0008006" key="9">
    <source>
        <dbReference type="Google" id="ProtNLM"/>
    </source>
</evidence>
<feature type="transmembrane region" description="Helical" evidence="6">
    <location>
        <begin position="165"/>
        <end position="186"/>
    </location>
</feature>
<evidence type="ECO:0000313" key="7">
    <source>
        <dbReference type="EMBL" id="BDB98336.1"/>
    </source>
</evidence>
<keyword evidence="8" id="KW-1185">Reference proteome</keyword>
<feature type="transmembrane region" description="Helical" evidence="6">
    <location>
        <begin position="355"/>
        <end position="375"/>
    </location>
</feature>
<keyword evidence="4 6" id="KW-1133">Transmembrane helix</keyword>
<feature type="transmembrane region" description="Helical" evidence="6">
    <location>
        <begin position="269"/>
        <end position="286"/>
    </location>
</feature>
<dbReference type="PANTHER" id="PTHR23513">
    <property type="entry name" value="INTEGRAL MEMBRANE EFFLUX PROTEIN-RELATED"/>
    <property type="match status" value="1"/>
</dbReference>
<dbReference type="RefSeq" id="WP_229572227.1">
    <property type="nucleotide sequence ID" value="NZ_AP025226.1"/>
</dbReference>
<dbReference type="SUPFAM" id="SSF103473">
    <property type="entry name" value="MFS general substrate transporter"/>
    <property type="match status" value="1"/>
</dbReference>
<evidence type="ECO:0000256" key="2">
    <source>
        <dbReference type="ARBA" id="ARBA00022475"/>
    </source>
</evidence>
<dbReference type="InterPro" id="IPR036259">
    <property type="entry name" value="MFS_trans_sf"/>
</dbReference>
<proteinExistence type="predicted"/>
<feature type="transmembrane region" description="Helical" evidence="6">
    <location>
        <begin position="139"/>
        <end position="159"/>
    </location>
</feature>
<feature type="transmembrane region" description="Helical" evidence="6">
    <location>
        <begin position="76"/>
        <end position="97"/>
    </location>
</feature>